<evidence type="ECO:0000256" key="2">
    <source>
        <dbReference type="ARBA" id="ARBA00022723"/>
    </source>
</evidence>
<dbReference type="SUPFAM" id="SSF53098">
    <property type="entry name" value="Ribonuclease H-like"/>
    <property type="match status" value="1"/>
</dbReference>
<dbReference type="InterPro" id="IPR052035">
    <property type="entry name" value="ZnF_BED_domain_contain"/>
</dbReference>
<gene>
    <name evidence="6" type="ORF">HOLleu_35489</name>
</gene>
<evidence type="ECO:0000256" key="3">
    <source>
        <dbReference type="ARBA" id="ARBA00022771"/>
    </source>
</evidence>
<organism evidence="6 7">
    <name type="scientific">Holothuria leucospilota</name>
    <name type="common">Black long sea cucumber</name>
    <name type="synonym">Mertensiothuria leucospilota</name>
    <dbReference type="NCBI Taxonomy" id="206669"/>
    <lineage>
        <taxon>Eukaryota</taxon>
        <taxon>Metazoa</taxon>
        <taxon>Echinodermata</taxon>
        <taxon>Eleutherozoa</taxon>
        <taxon>Echinozoa</taxon>
        <taxon>Holothuroidea</taxon>
        <taxon>Aspidochirotacea</taxon>
        <taxon>Aspidochirotida</taxon>
        <taxon>Holothuriidae</taxon>
        <taxon>Holothuria</taxon>
    </lineage>
</organism>
<evidence type="ECO:0000313" key="7">
    <source>
        <dbReference type="Proteomes" id="UP001152320"/>
    </source>
</evidence>
<evidence type="ECO:0000313" key="6">
    <source>
        <dbReference type="EMBL" id="KAJ8025314.1"/>
    </source>
</evidence>
<dbReference type="GO" id="GO:0008270">
    <property type="term" value="F:zinc ion binding"/>
    <property type="evidence" value="ECO:0007669"/>
    <property type="project" value="UniProtKB-KW"/>
</dbReference>
<dbReference type="Proteomes" id="UP001152320">
    <property type="component" value="Chromosome 18"/>
</dbReference>
<dbReference type="InterPro" id="IPR012337">
    <property type="entry name" value="RNaseH-like_sf"/>
</dbReference>
<keyword evidence="7" id="KW-1185">Reference proteome</keyword>
<keyword evidence="4" id="KW-0862">Zinc</keyword>
<sequence>MSNHLKLKHHTTPAAEKNSSTLDSFVAKTVCHPQKMEKLNYATCDMIAKDALPVSFVEGDGFCDLMKAIEPSYTVPSRKTVSTLLLAKFVAKKMNVKAAIEGMASVSLTTDCWTSRASEGYMTVTAHSIDEAWRNVSFVLDTTPVGGADREDVVVRHTAAALTQQMSAIVEEWALEEKLGAIVHDNASNVKNIGRSLGVDDVPCAGHTLQLCVNNGLKAHANIGRLISCGRRLVGHFKKVLWPLRHWN</sequence>
<evidence type="ECO:0000256" key="5">
    <source>
        <dbReference type="ARBA" id="ARBA00023242"/>
    </source>
</evidence>
<dbReference type="OrthoDB" id="10060245at2759"/>
<dbReference type="PANTHER" id="PTHR46481:SF10">
    <property type="entry name" value="ZINC FINGER BED DOMAIN-CONTAINING PROTEIN 39"/>
    <property type="match status" value="1"/>
</dbReference>
<keyword evidence="5" id="KW-0539">Nucleus</keyword>
<comment type="subcellular location">
    <subcellularLocation>
        <location evidence="1">Nucleus</location>
    </subcellularLocation>
</comment>
<protein>
    <submittedName>
        <fullName evidence="6">Zinc finger BED domain-containing protein DAYSLEEPER</fullName>
    </submittedName>
</protein>
<dbReference type="GO" id="GO:0005634">
    <property type="term" value="C:nucleus"/>
    <property type="evidence" value="ECO:0007669"/>
    <property type="project" value="UniProtKB-SubCell"/>
</dbReference>
<dbReference type="SUPFAM" id="SSF140996">
    <property type="entry name" value="Hermes dimerisation domain"/>
    <property type="match status" value="1"/>
</dbReference>
<dbReference type="AlphaFoldDB" id="A0A9Q0YMR9"/>
<proteinExistence type="predicted"/>
<comment type="caution">
    <text evidence="6">The sequence shown here is derived from an EMBL/GenBank/DDBJ whole genome shotgun (WGS) entry which is preliminary data.</text>
</comment>
<accession>A0A9Q0YMR9</accession>
<keyword evidence="2" id="KW-0479">Metal-binding</keyword>
<name>A0A9Q0YMR9_HOLLE</name>
<keyword evidence="3" id="KW-0863">Zinc-finger</keyword>
<evidence type="ECO:0000256" key="4">
    <source>
        <dbReference type="ARBA" id="ARBA00022833"/>
    </source>
</evidence>
<dbReference type="PANTHER" id="PTHR46481">
    <property type="entry name" value="ZINC FINGER BED DOMAIN-CONTAINING PROTEIN 4"/>
    <property type="match status" value="1"/>
</dbReference>
<evidence type="ECO:0000256" key="1">
    <source>
        <dbReference type="ARBA" id="ARBA00004123"/>
    </source>
</evidence>
<reference evidence="6" key="1">
    <citation type="submission" date="2021-10" db="EMBL/GenBank/DDBJ databases">
        <title>Tropical sea cucumber genome reveals ecological adaptation and Cuvierian tubules defense mechanism.</title>
        <authorList>
            <person name="Chen T."/>
        </authorList>
    </citation>
    <scope>NUCLEOTIDE SEQUENCE</scope>
    <source>
        <strain evidence="6">Nanhai2018</strain>
        <tissue evidence="6">Muscle</tissue>
    </source>
</reference>
<dbReference type="EMBL" id="JAIZAY010000018">
    <property type="protein sequence ID" value="KAJ8025314.1"/>
    <property type="molecule type" value="Genomic_DNA"/>
</dbReference>